<dbReference type="EMBL" id="GGFK01007531">
    <property type="protein sequence ID" value="MBW40852.1"/>
    <property type="molecule type" value="Transcribed_RNA"/>
</dbReference>
<dbReference type="CDD" id="cd19687">
    <property type="entry name" value="bHLHzip_Mlx"/>
    <property type="match status" value="1"/>
</dbReference>
<feature type="compositionally biased region" description="Basic and acidic residues" evidence="7">
    <location>
        <begin position="1"/>
        <end position="25"/>
    </location>
</feature>
<evidence type="ECO:0000313" key="9">
    <source>
        <dbReference type="EMBL" id="MBW40852.1"/>
    </source>
</evidence>
<dbReference type="PANTHER" id="PTHR15741">
    <property type="entry name" value="BASIC HELIX-LOOP-HELIX ZIP TRANSCRIPTION FACTOR"/>
    <property type="match status" value="1"/>
</dbReference>
<dbReference type="Pfam" id="PF00010">
    <property type="entry name" value="HLH"/>
    <property type="match status" value="1"/>
</dbReference>
<dbReference type="PANTHER" id="PTHR15741:SF25">
    <property type="entry name" value="MAX-LIKE PROTEIN X"/>
    <property type="match status" value="1"/>
</dbReference>
<feature type="compositionally biased region" description="Low complexity" evidence="7">
    <location>
        <begin position="250"/>
        <end position="269"/>
    </location>
</feature>
<keyword evidence="6" id="KW-0175">Coiled coil</keyword>
<dbReference type="InterPro" id="IPR052207">
    <property type="entry name" value="Max-like/E-box_TFs"/>
</dbReference>
<comment type="subcellular location">
    <subcellularLocation>
        <location evidence="1">Nucleus</location>
    </subcellularLocation>
</comment>
<organism evidence="9">
    <name type="scientific">Anopheles triannulatus</name>
    <dbReference type="NCBI Taxonomy" id="58253"/>
    <lineage>
        <taxon>Eukaryota</taxon>
        <taxon>Metazoa</taxon>
        <taxon>Ecdysozoa</taxon>
        <taxon>Arthropoda</taxon>
        <taxon>Hexapoda</taxon>
        <taxon>Insecta</taxon>
        <taxon>Pterygota</taxon>
        <taxon>Neoptera</taxon>
        <taxon>Endopterygota</taxon>
        <taxon>Diptera</taxon>
        <taxon>Nematocera</taxon>
        <taxon>Culicoidea</taxon>
        <taxon>Culicidae</taxon>
        <taxon>Anophelinae</taxon>
        <taxon>Anopheles</taxon>
    </lineage>
</organism>
<evidence type="ECO:0000256" key="1">
    <source>
        <dbReference type="ARBA" id="ARBA00004123"/>
    </source>
</evidence>
<dbReference type="GO" id="GO:0046983">
    <property type="term" value="F:protein dimerization activity"/>
    <property type="evidence" value="ECO:0007669"/>
    <property type="project" value="InterPro"/>
</dbReference>
<evidence type="ECO:0000259" key="8">
    <source>
        <dbReference type="PROSITE" id="PS50888"/>
    </source>
</evidence>
<dbReference type="PROSITE" id="PS50888">
    <property type="entry name" value="BHLH"/>
    <property type="match status" value="1"/>
</dbReference>
<feature type="compositionally biased region" description="Basic and acidic residues" evidence="7">
    <location>
        <begin position="62"/>
        <end position="79"/>
    </location>
</feature>
<evidence type="ECO:0000256" key="3">
    <source>
        <dbReference type="ARBA" id="ARBA00023125"/>
    </source>
</evidence>
<reference evidence="9" key="1">
    <citation type="submission" date="2018-01" db="EMBL/GenBank/DDBJ databases">
        <title>An insight into the sialome of Amazonian anophelines.</title>
        <authorList>
            <person name="Ribeiro J.M."/>
            <person name="Scarpassa V."/>
            <person name="Calvo E."/>
        </authorList>
    </citation>
    <scope>NUCLEOTIDE SEQUENCE</scope>
    <source>
        <tissue evidence="9">Salivary glands</tissue>
    </source>
</reference>
<dbReference type="InterPro" id="IPR011598">
    <property type="entry name" value="bHLH_dom"/>
</dbReference>
<protein>
    <submittedName>
        <fullName evidence="9">Putative bhlhzip transcription factor bigmax</fullName>
    </submittedName>
</protein>
<keyword evidence="3" id="KW-0238">DNA-binding</keyword>
<feature type="region of interest" description="Disordered" evidence="7">
    <location>
        <begin position="1"/>
        <end position="79"/>
    </location>
</feature>
<keyword evidence="2" id="KW-0805">Transcription regulation</keyword>
<feature type="coiled-coil region" evidence="6">
    <location>
        <begin position="118"/>
        <end position="145"/>
    </location>
</feature>
<name>A0A2M4AJE6_9DIPT</name>
<dbReference type="Gene3D" id="4.10.280.10">
    <property type="entry name" value="Helix-loop-helix DNA-binding domain"/>
    <property type="match status" value="1"/>
</dbReference>
<evidence type="ECO:0000256" key="7">
    <source>
        <dbReference type="SAM" id="MobiDB-lite"/>
    </source>
</evidence>
<keyword evidence="5" id="KW-0539">Nucleus</keyword>
<dbReference type="SMART" id="SM00353">
    <property type="entry name" value="HLH"/>
    <property type="match status" value="1"/>
</dbReference>
<sequence length="269" mass="30260">MSDSIKYEVDMKMEPSSPPEKDRSLYSRCSSAGSIHTPTSSAHNSEDEEDSGDNKSSSTMSYKERRREAHTQAEQKRRDAIKKGYDSLQELVPTCQQTDASGYKLSKASVLQKSIDYIGYLLQNKKKLEDERASLQKEVMALRIIQKNYEHMLQHQQTSPGRGTEARLSDDVKFQVFRAIMDEMFLTFEQLPMNDFAELTSGVIPWLEEHCKPHLLRDVVNRMLTNITSSYAMQSAAAAAQPQDILMGGTTTTNTTSTSSNSSSEMSTM</sequence>
<feature type="compositionally biased region" description="Polar residues" evidence="7">
    <location>
        <begin position="27"/>
        <end position="43"/>
    </location>
</feature>
<dbReference type="AlphaFoldDB" id="A0A2M4AJE6"/>
<keyword evidence="4" id="KW-0804">Transcription</keyword>
<evidence type="ECO:0000256" key="6">
    <source>
        <dbReference type="SAM" id="Coils"/>
    </source>
</evidence>
<dbReference type="SUPFAM" id="SSF47459">
    <property type="entry name" value="HLH, helix-loop-helix DNA-binding domain"/>
    <property type="match status" value="1"/>
</dbReference>
<feature type="region of interest" description="Disordered" evidence="7">
    <location>
        <begin position="247"/>
        <end position="269"/>
    </location>
</feature>
<evidence type="ECO:0000256" key="5">
    <source>
        <dbReference type="ARBA" id="ARBA00023242"/>
    </source>
</evidence>
<proteinExistence type="predicted"/>
<dbReference type="GO" id="GO:0000981">
    <property type="term" value="F:DNA-binding transcription factor activity, RNA polymerase II-specific"/>
    <property type="evidence" value="ECO:0007669"/>
    <property type="project" value="TreeGrafter"/>
</dbReference>
<feature type="domain" description="BHLH" evidence="8">
    <location>
        <begin position="65"/>
        <end position="121"/>
    </location>
</feature>
<dbReference type="GO" id="GO:0005634">
    <property type="term" value="C:nucleus"/>
    <property type="evidence" value="ECO:0007669"/>
    <property type="project" value="UniProtKB-SubCell"/>
</dbReference>
<evidence type="ECO:0000256" key="4">
    <source>
        <dbReference type="ARBA" id="ARBA00023163"/>
    </source>
</evidence>
<accession>A0A2M4AJE6</accession>
<dbReference type="GO" id="GO:0000978">
    <property type="term" value="F:RNA polymerase II cis-regulatory region sequence-specific DNA binding"/>
    <property type="evidence" value="ECO:0007669"/>
    <property type="project" value="TreeGrafter"/>
</dbReference>
<dbReference type="InterPro" id="IPR036638">
    <property type="entry name" value="HLH_DNA-bd_sf"/>
</dbReference>
<evidence type="ECO:0000256" key="2">
    <source>
        <dbReference type="ARBA" id="ARBA00023015"/>
    </source>
</evidence>